<keyword evidence="3" id="KW-0862">Zinc</keyword>
<dbReference type="InterPro" id="IPR022776">
    <property type="entry name" value="TRM13/UPF0224_CHHC_Znf_dom"/>
</dbReference>
<feature type="domain" description="CHHC U11-48K-type" evidence="6">
    <location>
        <begin position="40"/>
        <end position="67"/>
    </location>
</feature>
<dbReference type="AlphaFoldDB" id="A0A8D1GBR6"/>
<proteinExistence type="predicted"/>
<organism evidence="7 8">
    <name type="scientific">Sus scrofa</name>
    <name type="common">Pig</name>
    <dbReference type="NCBI Taxonomy" id="9823"/>
    <lineage>
        <taxon>Eukaryota</taxon>
        <taxon>Metazoa</taxon>
        <taxon>Chordata</taxon>
        <taxon>Craniata</taxon>
        <taxon>Vertebrata</taxon>
        <taxon>Euteleostomi</taxon>
        <taxon>Mammalia</taxon>
        <taxon>Eutheria</taxon>
        <taxon>Laurasiatheria</taxon>
        <taxon>Artiodactyla</taxon>
        <taxon>Suina</taxon>
        <taxon>Suidae</taxon>
        <taxon>Sus</taxon>
    </lineage>
</organism>
<dbReference type="Proteomes" id="UP000694720">
    <property type="component" value="Unplaced"/>
</dbReference>
<evidence type="ECO:0000256" key="5">
    <source>
        <dbReference type="SAM" id="MobiDB-lite"/>
    </source>
</evidence>
<dbReference type="Pfam" id="PF05253">
    <property type="entry name" value="zf-U11-48K"/>
    <property type="match status" value="2"/>
</dbReference>
<dbReference type="PROSITE" id="PS51800">
    <property type="entry name" value="ZF_CHHC_U11_48K"/>
    <property type="match status" value="2"/>
</dbReference>
<evidence type="ECO:0000256" key="1">
    <source>
        <dbReference type="ARBA" id="ARBA00022723"/>
    </source>
</evidence>
<keyword evidence="2 4" id="KW-0863">Zinc-finger</keyword>
<accession>A0A8D1GBR6</accession>
<dbReference type="Proteomes" id="UP000694728">
    <property type="component" value="Unplaced"/>
</dbReference>
<dbReference type="Ensembl" id="ENSSSCT00065047905.1">
    <property type="protein sequence ID" value="ENSSSCP00065020649.1"/>
    <property type="gene ID" value="ENSSSCG00065035183.1"/>
</dbReference>
<keyword evidence="1" id="KW-0479">Metal-binding</keyword>
<feature type="region of interest" description="Disordered" evidence="5">
    <location>
        <begin position="91"/>
        <end position="112"/>
    </location>
</feature>
<evidence type="ECO:0000256" key="4">
    <source>
        <dbReference type="PROSITE-ProRule" id="PRU01141"/>
    </source>
</evidence>
<dbReference type="SUPFAM" id="SSF57667">
    <property type="entry name" value="beta-beta-alpha zinc fingers"/>
    <property type="match status" value="1"/>
</dbReference>
<dbReference type="Proteomes" id="UP000694725">
    <property type="component" value="Unplaced"/>
</dbReference>
<evidence type="ECO:0000259" key="6">
    <source>
        <dbReference type="PROSITE" id="PS51800"/>
    </source>
</evidence>
<dbReference type="Ensembl" id="ENSSSCT00040105027.1">
    <property type="protein sequence ID" value="ENSSSCP00040047980.1"/>
    <property type="gene ID" value="ENSSSCG00040075654.1"/>
</dbReference>
<dbReference type="InterPro" id="IPR036236">
    <property type="entry name" value="Znf_C2H2_sf"/>
</dbReference>
<evidence type="ECO:0000313" key="8">
    <source>
        <dbReference type="Proteomes" id="UP000694722"/>
    </source>
</evidence>
<evidence type="ECO:0000313" key="7">
    <source>
        <dbReference type="Ensembl" id="ENSSSCP00040047980.1"/>
    </source>
</evidence>
<evidence type="ECO:0000256" key="2">
    <source>
        <dbReference type="ARBA" id="ARBA00022771"/>
    </source>
</evidence>
<name>A0A8D1GBR6_PIG</name>
<dbReference type="Ensembl" id="ENSSSCT00035011088.1">
    <property type="protein sequence ID" value="ENSSSCP00035003784.1"/>
    <property type="gene ID" value="ENSSSCG00035008859.1"/>
</dbReference>
<evidence type="ECO:0000256" key="3">
    <source>
        <dbReference type="ARBA" id="ARBA00022833"/>
    </source>
</evidence>
<dbReference type="Proteomes" id="UP000694722">
    <property type="component" value="Unplaced"/>
</dbReference>
<dbReference type="Proteomes" id="UP000694727">
    <property type="component" value="Unplaced"/>
</dbReference>
<reference evidence="7" key="1">
    <citation type="submission" date="2025-05" db="UniProtKB">
        <authorList>
            <consortium name="Ensembl"/>
        </authorList>
    </citation>
    <scope>IDENTIFICATION</scope>
</reference>
<sequence>MEPEALETCPYDPNHRVPANRLQYHLASCRMKNPKVAKKMANCKYNACHVVPIKTLKEHEATCANRTAIDDGNQMRNDKQKKVSTLMEPNEKLPNAANQMPDPDVWNIGKQG</sequence>
<dbReference type="Ensembl" id="ENSSSCT00025076140.1">
    <property type="protein sequence ID" value="ENSSSCP00025033008.1"/>
    <property type="gene ID" value="ENSSSCG00025055665.1"/>
</dbReference>
<dbReference type="InterPro" id="IPR051591">
    <property type="entry name" value="UPF0224_FAM112_RNA_Proc"/>
</dbReference>
<protein>
    <recommendedName>
        <fullName evidence="6">CHHC U11-48K-type domain-containing protein</fullName>
    </recommendedName>
</protein>
<dbReference type="PANTHER" id="PTHR21402:SF6">
    <property type="entry name" value="GAMETOCYTE SPECIFIC FACTOR 2"/>
    <property type="match status" value="1"/>
</dbReference>
<dbReference type="GO" id="GO:0008270">
    <property type="term" value="F:zinc ion binding"/>
    <property type="evidence" value="ECO:0007669"/>
    <property type="project" value="UniProtKB-KW"/>
</dbReference>
<dbReference type="Ensembl" id="ENSSSCT00045003740.1">
    <property type="protein sequence ID" value="ENSSSCP00045002371.1"/>
    <property type="gene ID" value="ENSSSCG00045002401.1"/>
</dbReference>
<feature type="domain" description="CHHC U11-48K-type" evidence="6">
    <location>
        <begin position="6"/>
        <end position="33"/>
    </location>
</feature>
<dbReference type="PANTHER" id="PTHR21402">
    <property type="entry name" value="GAMETOCYTE SPECIFIC FACTOR 1-RELATED"/>
    <property type="match status" value="1"/>
</dbReference>